<organism evidence="2 3">
    <name type="scientific">Brooklawnia cerclae</name>
    <dbReference type="NCBI Taxonomy" id="349934"/>
    <lineage>
        <taxon>Bacteria</taxon>
        <taxon>Bacillati</taxon>
        <taxon>Actinomycetota</taxon>
        <taxon>Actinomycetes</taxon>
        <taxon>Propionibacteriales</taxon>
        <taxon>Propionibacteriaceae</taxon>
        <taxon>Brooklawnia</taxon>
    </lineage>
</organism>
<evidence type="ECO:0000313" key="2">
    <source>
        <dbReference type="EMBL" id="NIH55357.1"/>
    </source>
</evidence>
<feature type="region of interest" description="Disordered" evidence="1">
    <location>
        <begin position="75"/>
        <end position="96"/>
    </location>
</feature>
<reference evidence="2 3" key="1">
    <citation type="submission" date="2020-02" db="EMBL/GenBank/DDBJ databases">
        <title>Sequencing the genomes of 1000 actinobacteria strains.</title>
        <authorList>
            <person name="Klenk H.-P."/>
        </authorList>
    </citation>
    <scope>NUCLEOTIDE SEQUENCE [LARGE SCALE GENOMIC DNA]</scope>
    <source>
        <strain evidence="2 3">DSM 19609</strain>
    </source>
</reference>
<dbReference type="Proteomes" id="UP000749311">
    <property type="component" value="Unassembled WGS sequence"/>
</dbReference>
<proteinExistence type="predicted"/>
<protein>
    <submittedName>
        <fullName evidence="2">Uncharacterized protein</fullName>
    </submittedName>
</protein>
<name>A0ABX0SFB3_9ACTN</name>
<evidence type="ECO:0000313" key="3">
    <source>
        <dbReference type="Proteomes" id="UP000749311"/>
    </source>
</evidence>
<gene>
    <name evidence="2" type="ORF">FB473_000002</name>
</gene>
<dbReference type="EMBL" id="JAAMOZ010000001">
    <property type="protein sequence ID" value="NIH55357.1"/>
    <property type="molecule type" value="Genomic_DNA"/>
</dbReference>
<dbReference type="RefSeq" id="WP_167163672.1">
    <property type="nucleotide sequence ID" value="NZ_BAAAOO010000023.1"/>
</dbReference>
<sequence>MTSKTPAAVAGTDQLVERLTRYLDALDVLITEGRTADAGPVLDPEYAAAAQVYAQAAQATAAALAVLPSGATGELWTAPTPTPPAFLNMGAEDGTR</sequence>
<keyword evidence="3" id="KW-1185">Reference proteome</keyword>
<comment type="caution">
    <text evidence="2">The sequence shown here is derived from an EMBL/GenBank/DDBJ whole genome shotgun (WGS) entry which is preliminary data.</text>
</comment>
<evidence type="ECO:0000256" key="1">
    <source>
        <dbReference type="SAM" id="MobiDB-lite"/>
    </source>
</evidence>
<accession>A0ABX0SFB3</accession>